<gene>
    <name evidence="9" type="ORF">N9A08_15865</name>
</gene>
<feature type="transmembrane region" description="Helical" evidence="7">
    <location>
        <begin position="40"/>
        <end position="59"/>
    </location>
</feature>
<reference evidence="9" key="1">
    <citation type="submission" date="2022-09" db="EMBL/GenBank/DDBJ databases">
        <authorList>
            <person name="Li D."/>
            <person name="Cheng J."/>
            <person name="Li Y."/>
        </authorList>
    </citation>
    <scope>NUCLEOTIDE SEQUENCE</scope>
    <source>
        <strain evidence="9">DL</strain>
    </source>
</reference>
<evidence type="ECO:0000256" key="7">
    <source>
        <dbReference type="SAM" id="Phobius"/>
    </source>
</evidence>
<feature type="region of interest" description="Disordered" evidence="6">
    <location>
        <begin position="1"/>
        <end position="34"/>
    </location>
</feature>
<feature type="transmembrane region" description="Helical" evidence="7">
    <location>
        <begin position="116"/>
        <end position="134"/>
    </location>
</feature>
<dbReference type="Pfam" id="PF03553">
    <property type="entry name" value="Na_H_antiporter"/>
    <property type="match status" value="1"/>
</dbReference>
<feature type="transmembrane region" description="Helical" evidence="7">
    <location>
        <begin position="178"/>
        <end position="195"/>
    </location>
</feature>
<feature type="transmembrane region" description="Helical" evidence="7">
    <location>
        <begin position="469"/>
        <end position="488"/>
    </location>
</feature>
<sequence>MIMRRHVEPQRAQGAGRPESPGRTAVSTAGGGNTPSGTRMLWSLAAAGLLASLVGGLSAGAPTLWGLLPIALYAVLCLLGMDIVVATLVALLSGVLVLHPTPVEFSVLLGDSLADLVTMIGLIIMLGAGVGEVLKKTGVATMIVRGVMRAVGENNPVAVIFGVMISTGLLVASLGTLAGALAIAAPILLPIAARLGFTRSATASMMFIGGCAGLAVAPFAGSNVAIMSAAGVGYLDYLLYGAGPLALLSLALGPFIVQWMQRRTEDTGDHYQADEATADDAAVPAQAGFTTIVFALVLAASVAYAIVTAAGTAFPLLALPLIGIATGLAGRLGITQTMALLYKGAASMVSMFILFWLLAALFIIIDRLAPFDVVLGYFEVGLAGSSAFVFAVLIALLGWVGVPGATAAQVVLLHKVFGALGTSLGITPASWIIILLFASKADTYGPFPNANMVGVMGLARSQNLKNMMITGWMLLIPACLMYGIMLFIQTR</sequence>
<evidence type="ECO:0000256" key="3">
    <source>
        <dbReference type="ARBA" id="ARBA00022692"/>
    </source>
</evidence>
<feature type="transmembrane region" description="Helical" evidence="7">
    <location>
        <begin position="412"/>
        <end position="438"/>
    </location>
</feature>
<protein>
    <recommendedName>
        <fullName evidence="8">Na+/H+ antiporter NhaC-like C-terminal domain-containing protein</fullName>
    </recommendedName>
</protein>
<feature type="transmembrane region" description="Helical" evidence="7">
    <location>
        <begin position="207"/>
        <end position="231"/>
    </location>
</feature>
<accession>A0ABY6FS74</accession>
<evidence type="ECO:0000259" key="8">
    <source>
        <dbReference type="Pfam" id="PF03553"/>
    </source>
</evidence>
<keyword evidence="4 7" id="KW-1133">Transmembrane helix</keyword>
<feature type="transmembrane region" description="Helical" evidence="7">
    <location>
        <begin position="346"/>
        <end position="365"/>
    </location>
</feature>
<comment type="subcellular location">
    <subcellularLocation>
        <location evidence="1">Cell membrane</location>
        <topology evidence="1">Multi-pass membrane protein</topology>
    </subcellularLocation>
</comment>
<keyword evidence="3 7" id="KW-0812">Transmembrane</keyword>
<organism evidence="9 10">
    <name type="scientific">Arthrobacter koreensis</name>
    <dbReference type="NCBI Taxonomy" id="199136"/>
    <lineage>
        <taxon>Bacteria</taxon>
        <taxon>Bacillati</taxon>
        <taxon>Actinomycetota</taxon>
        <taxon>Actinomycetes</taxon>
        <taxon>Micrococcales</taxon>
        <taxon>Micrococcaceae</taxon>
        <taxon>Arthrobacter</taxon>
    </lineage>
</organism>
<feature type="transmembrane region" description="Helical" evidence="7">
    <location>
        <begin position="377"/>
        <end position="400"/>
    </location>
</feature>
<evidence type="ECO:0000256" key="4">
    <source>
        <dbReference type="ARBA" id="ARBA00022989"/>
    </source>
</evidence>
<name>A0ABY6FS74_9MICC</name>
<dbReference type="EMBL" id="CP106856">
    <property type="protein sequence ID" value="UYB36063.1"/>
    <property type="molecule type" value="Genomic_DNA"/>
</dbReference>
<dbReference type="RefSeq" id="WP_218054902.1">
    <property type="nucleotide sequence ID" value="NZ_CECE01000002.1"/>
</dbReference>
<dbReference type="Proteomes" id="UP001063368">
    <property type="component" value="Chromosome"/>
</dbReference>
<feature type="domain" description="Na+/H+ antiporter NhaC-like C-terminal" evidence="8">
    <location>
        <begin position="71"/>
        <end position="236"/>
    </location>
</feature>
<keyword evidence="5 7" id="KW-0472">Membrane</keyword>
<proteinExistence type="predicted"/>
<dbReference type="InterPro" id="IPR018461">
    <property type="entry name" value="Na/H_Antiport_NhaC-like_C"/>
</dbReference>
<evidence type="ECO:0000313" key="10">
    <source>
        <dbReference type="Proteomes" id="UP001063368"/>
    </source>
</evidence>
<feature type="transmembrane region" description="Helical" evidence="7">
    <location>
        <begin position="287"/>
        <end position="307"/>
    </location>
</feature>
<feature type="transmembrane region" description="Helical" evidence="7">
    <location>
        <begin position="313"/>
        <end position="334"/>
    </location>
</feature>
<feature type="transmembrane region" description="Helical" evidence="7">
    <location>
        <begin position="237"/>
        <end position="257"/>
    </location>
</feature>
<evidence type="ECO:0000313" key="9">
    <source>
        <dbReference type="EMBL" id="UYB36063.1"/>
    </source>
</evidence>
<evidence type="ECO:0000256" key="1">
    <source>
        <dbReference type="ARBA" id="ARBA00004651"/>
    </source>
</evidence>
<keyword evidence="10" id="KW-1185">Reference proteome</keyword>
<keyword evidence="2" id="KW-1003">Cell membrane</keyword>
<evidence type="ECO:0000256" key="6">
    <source>
        <dbReference type="SAM" id="MobiDB-lite"/>
    </source>
</evidence>
<feature type="transmembrane region" description="Helical" evidence="7">
    <location>
        <begin position="155"/>
        <end position="172"/>
    </location>
</feature>
<feature type="transmembrane region" description="Helical" evidence="7">
    <location>
        <begin position="71"/>
        <end position="96"/>
    </location>
</feature>
<evidence type="ECO:0000256" key="2">
    <source>
        <dbReference type="ARBA" id="ARBA00022475"/>
    </source>
</evidence>
<evidence type="ECO:0000256" key="5">
    <source>
        <dbReference type="ARBA" id="ARBA00023136"/>
    </source>
</evidence>